<sequence length="67" mass="7654">MAPKSPPILLHFQIHIDALMLCRKFEVFPQVHVLVHVSTMHIKYCSSLSIITVPLLLPIETQLQHCP</sequence>
<name>A0A1X7T5Y1_AMPQE</name>
<dbReference type="AlphaFoldDB" id="A0A1X7T5Y1"/>
<proteinExistence type="predicted"/>
<evidence type="ECO:0000313" key="1">
    <source>
        <dbReference type="EnsemblMetazoa" id="Aqu2.1.09920_001"/>
    </source>
</evidence>
<dbReference type="EnsemblMetazoa" id="Aqu2.1.09920_001">
    <property type="protein sequence ID" value="Aqu2.1.09920_001"/>
    <property type="gene ID" value="Aqu2.1.09920"/>
</dbReference>
<dbReference type="InParanoid" id="A0A1X7T5Y1"/>
<accession>A0A1X7T5Y1</accession>
<protein>
    <submittedName>
        <fullName evidence="1">Uncharacterized protein</fullName>
    </submittedName>
</protein>
<reference evidence="1" key="1">
    <citation type="submission" date="2017-05" db="UniProtKB">
        <authorList>
            <consortium name="EnsemblMetazoa"/>
        </authorList>
    </citation>
    <scope>IDENTIFICATION</scope>
</reference>
<organism evidence="1">
    <name type="scientific">Amphimedon queenslandica</name>
    <name type="common">Sponge</name>
    <dbReference type="NCBI Taxonomy" id="400682"/>
    <lineage>
        <taxon>Eukaryota</taxon>
        <taxon>Metazoa</taxon>
        <taxon>Porifera</taxon>
        <taxon>Demospongiae</taxon>
        <taxon>Heteroscleromorpha</taxon>
        <taxon>Haplosclerida</taxon>
        <taxon>Niphatidae</taxon>
        <taxon>Amphimedon</taxon>
    </lineage>
</organism>